<dbReference type="InterPro" id="IPR006540">
    <property type="entry name" value="Lactococcin_972"/>
</dbReference>
<keyword evidence="1" id="KW-0732">Signal</keyword>
<dbReference type="Gene3D" id="2.60.40.2850">
    <property type="match status" value="1"/>
</dbReference>
<evidence type="ECO:0000256" key="1">
    <source>
        <dbReference type="SAM" id="SignalP"/>
    </source>
</evidence>
<dbReference type="Proteomes" id="UP000237319">
    <property type="component" value="Unassembled WGS sequence"/>
</dbReference>
<organism evidence="2 3">
    <name type="scientific">Lysinibacillus sphaericus</name>
    <name type="common">Bacillus sphaericus</name>
    <dbReference type="NCBI Taxonomy" id="1421"/>
    <lineage>
        <taxon>Bacteria</taxon>
        <taxon>Bacillati</taxon>
        <taxon>Bacillota</taxon>
        <taxon>Bacilli</taxon>
        <taxon>Bacillales</taxon>
        <taxon>Bacillaceae</taxon>
        <taxon>Lysinibacillus</taxon>
    </lineage>
</organism>
<sequence>MLANKTVRMKIIVLALVALLLLPSGVYAVSHNTIQDPLIVATSTEATQSDQFNRRDISRKWLAPGPITQYPHEGGTWEYGFWNAKVRSYYTVDRCHGSTVELNGNQSRSIDTRAGERSIAELWAVQHPRHVDQYYYRVCD</sequence>
<dbReference type="AlphaFoldDB" id="A0A2S5CXZ8"/>
<reference evidence="2 3" key="1">
    <citation type="submission" date="2017-11" db="EMBL/GenBank/DDBJ databases">
        <title>Genome sequence of Lysinibacillus sphaericus, a lignin-degrading bacteria isolated from municipal solid waste soil.</title>
        <authorList>
            <person name="Persinoti G.F."/>
            <person name="Paixao D.A."/>
            <person name="Bugg T.D."/>
            <person name="Squina F.M."/>
        </authorList>
    </citation>
    <scope>NUCLEOTIDE SEQUENCE [LARGE SCALE GENOMIC DNA]</scope>
    <source>
        <strain evidence="2 3">A1</strain>
    </source>
</reference>
<gene>
    <name evidence="2" type="ORF">LYSIN_00484</name>
</gene>
<feature type="signal peptide" evidence="1">
    <location>
        <begin position="1"/>
        <end position="28"/>
    </location>
</feature>
<evidence type="ECO:0008006" key="4">
    <source>
        <dbReference type="Google" id="ProtNLM"/>
    </source>
</evidence>
<dbReference type="EMBL" id="PGLV01000001">
    <property type="protein sequence ID" value="POZ55701.1"/>
    <property type="molecule type" value="Genomic_DNA"/>
</dbReference>
<keyword evidence="3" id="KW-1185">Reference proteome</keyword>
<feature type="chain" id="PRO_5015554152" description="Bacteriocin" evidence="1">
    <location>
        <begin position="29"/>
        <end position="140"/>
    </location>
</feature>
<evidence type="ECO:0000313" key="3">
    <source>
        <dbReference type="Proteomes" id="UP000237319"/>
    </source>
</evidence>
<evidence type="ECO:0000313" key="2">
    <source>
        <dbReference type="EMBL" id="POZ55701.1"/>
    </source>
</evidence>
<accession>A0A2S5CXZ8</accession>
<comment type="caution">
    <text evidence="2">The sequence shown here is derived from an EMBL/GenBank/DDBJ whole genome shotgun (WGS) entry which is preliminary data.</text>
</comment>
<protein>
    <recommendedName>
        <fullName evidence="4">Bacteriocin</fullName>
    </recommendedName>
</protein>
<dbReference type="RefSeq" id="WP_256093249.1">
    <property type="nucleotide sequence ID" value="NZ_JOTQ01000053.1"/>
</dbReference>
<dbReference type="Pfam" id="PF09683">
    <property type="entry name" value="Lactococcin_972"/>
    <property type="match status" value="1"/>
</dbReference>
<name>A0A2S5CXZ8_LYSSH</name>
<proteinExistence type="predicted"/>